<reference evidence="2 3" key="2">
    <citation type="submission" date="2018-11" db="EMBL/GenBank/DDBJ databases">
        <authorList>
            <consortium name="Pathogen Informatics"/>
        </authorList>
    </citation>
    <scope>NUCLEOTIDE SEQUENCE [LARGE SCALE GENOMIC DNA]</scope>
</reference>
<dbReference type="EMBL" id="UZAG01005669">
    <property type="protein sequence ID" value="VDO17967.1"/>
    <property type="molecule type" value="Genomic_DNA"/>
</dbReference>
<name>A0A0R3QI37_9BILA</name>
<protein>
    <submittedName>
        <fullName evidence="2 4">Uncharacterized protein</fullName>
    </submittedName>
</protein>
<sequence>MRSRARSFRSASDQLLHASVDRVHQSKVAEVVACLCEHVGQQQQIGSSEQAQQEVDLGQWLEPEEAKAEHQSMPSTFSLPATRIRHITATPMNAPTTKPTKKESALMRPPALERDSFGSSRRCPQPIAASASSHSARSDSGVRRSSRRPSQDARDQQRQHDQRAGHDGDAIREPLRACLALGSRLEGLHGLNVVMVQTMRVHAPPPACIAASRRSSSSMISSTVR</sequence>
<feature type="compositionally biased region" description="Basic and acidic residues" evidence="1">
    <location>
        <begin position="149"/>
        <end position="169"/>
    </location>
</feature>
<reference evidence="4" key="1">
    <citation type="submission" date="2017-02" db="UniProtKB">
        <authorList>
            <consortium name="WormBaseParasite"/>
        </authorList>
    </citation>
    <scope>IDENTIFICATION</scope>
</reference>
<evidence type="ECO:0000313" key="3">
    <source>
        <dbReference type="Proteomes" id="UP000280834"/>
    </source>
</evidence>
<feature type="region of interest" description="Disordered" evidence="1">
    <location>
        <begin position="88"/>
        <end position="169"/>
    </location>
</feature>
<feature type="compositionally biased region" description="Basic and acidic residues" evidence="1">
    <location>
        <begin position="100"/>
        <end position="116"/>
    </location>
</feature>
<organism evidence="4">
    <name type="scientific">Brugia timori</name>
    <dbReference type="NCBI Taxonomy" id="42155"/>
    <lineage>
        <taxon>Eukaryota</taxon>
        <taxon>Metazoa</taxon>
        <taxon>Ecdysozoa</taxon>
        <taxon>Nematoda</taxon>
        <taxon>Chromadorea</taxon>
        <taxon>Rhabditida</taxon>
        <taxon>Spirurina</taxon>
        <taxon>Spiruromorpha</taxon>
        <taxon>Filarioidea</taxon>
        <taxon>Onchocercidae</taxon>
        <taxon>Brugia</taxon>
    </lineage>
</organism>
<proteinExistence type="predicted"/>
<evidence type="ECO:0000256" key="1">
    <source>
        <dbReference type="SAM" id="MobiDB-lite"/>
    </source>
</evidence>
<keyword evidence="3" id="KW-1185">Reference proteome</keyword>
<accession>A0A0R3QI37</accession>
<dbReference type="AlphaFoldDB" id="A0A0R3QI37"/>
<evidence type="ECO:0000313" key="4">
    <source>
        <dbReference type="WBParaSite" id="BTMF_0000606301-mRNA-1"/>
    </source>
</evidence>
<evidence type="ECO:0000313" key="2">
    <source>
        <dbReference type="EMBL" id="VDO17967.1"/>
    </source>
</evidence>
<dbReference type="WBParaSite" id="BTMF_0000606301-mRNA-1">
    <property type="protein sequence ID" value="BTMF_0000606301-mRNA-1"/>
    <property type="gene ID" value="BTMF_0000606301"/>
</dbReference>
<dbReference type="Proteomes" id="UP000280834">
    <property type="component" value="Unassembled WGS sequence"/>
</dbReference>
<gene>
    <name evidence="2" type="ORF">BTMF_LOCUS5326</name>
</gene>